<gene>
    <name evidence="2" type="ORF">ACFQ0E_10810</name>
</gene>
<keyword evidence="3" id="KW-1185">Reference proteome</keyword>
<dbReference type="InterPro" id="IPR010539">
    <property type="entry name" value="BaxI_1-like"/>
</dbReference>
<accession>A0ABW2YDW9</accession>
<feature type="transmembrane region" description="Helical" evidence="1">
    <location>
        <begin position="70"/>
        <end position="91"/>
    </location>
</feature>
<reference evidence="3" key="1">
    <citation type="journal article" date="2019" name="Int. J. Syst. Evol. Microbiol.">
        <title>The Global Catalogue of Microorganisms (GCM) 10K type strain sequencing project: providing services to taxonomists for standard genome sequencing and annotation.</title>
        <authorList>
            <consortium name="The Broad Institute Genomics Platform"/>
            <consortium name="The Broad Institute Genome Sequencing Center for Infectious Disease"/>
            <person name="Wu L."/>
            <person name="Ma J."/>
        </authorList>
    </citation>
    <scope>NUCLEOTIDE SEQUENCE [LARGE SCALE GENOMIC DNA]</scope>
    <source>
        <strain evidence="3">CCUG 55585</strain>
    </source>
</reference>
<feature type="transmembrane region" description="Helical" evidence="1">
    <location>
        <begin position="39"/>
        <end position="58"/>
    </location>
</feature>
<dbReference type="PANTHER" id="PTHR41282:SF1">
    <property type="entry name" value="CONSERVED TRANSMEMBRANE PROTEIN-RELATED"/>
    <property type="match status" value="1"/>
</dbReference>
<dbReference type="PIRSF" id="PIRSF009160">
    <property type="entry name" value="UCP009160"/>
    <property type="match status" value="1"/>
</dbReference>
<name>A0ABW2YDW9_9GAMM</name>
<dbReference type="Proteomes" id="UP001597110">
    <property type="component" value="Unassembled WGS sequence"/>
</dbReference>
<protein>
    <submittedName>
        <fullName evidence="2">Bax inhibitor-1/YccA family protein</fullName>
    </submittedName>
</protein>
<dbReference type="PANTHER" id="PTHR41282">
    <property type="entry name" value="CONSERVED TRANSMEMBRANE PROTEIN-RELATED"/>
    <property type="match status" value="1"/>
</dbReference>
<dbReference type="Pfam" id="PF12811">
    <property type="entry name" value="BaxI_1"/>
    <property type="match status" value="1"/>
</dbReference>
<keyword evidence="1" id="KW-0812">Transmembrane</keyword>
<feature type="transmembrane region" description="Helical" evidence="1">
    <location>
        <begin position="97"/>
        <end position="117"/>
    </location>
</feature>
<feature type="transmembrane region" description="Helical" evidence="1">
    <location>
        <begin position="190"/>
        <end position="209"/>
    </location>
</feature>
<keyword evidence="1" id="KW-0472">Membrane</keyword>
<feature type="transmembrane region" description="Helical" evidence="1">
    <location>
        <begin position="156"/>
        <end position="178"/>
    </location>
</feature>
<organism evidence="2 3">
    <name type="scientific">Lysobacter brunescens</name>
    <dbReference type="NCBI Taxonomy" id="262323"/>
    <lineage>
        <taxon>Bacteria</taxon>
        <taxon>Pseudomonadati</taxon>
        <taxon>Pseudomonadota</taxon>
        <taxon>Gammaproteobacteria</taxon>
        <taxon>Lysobacterales</taxon>
        <taxon>Lysobacteraceae</taxon>
        <taxon>Lysobacter</taxon>
    </lineage>
</organism>
<feature type="transmembrane region" description="Helical" evidence="1">
    <location>
        <begin position="124"/>
        <end position="144"/>
    </location>
</feature>
<dbReference type="RefSeq" id="WP_386823652.1">
    <property type="nucleotide sequence ID" value="NZ_JBHTIF010000001.1"/>
</dbReference>
<evidence type="ECO:0000313" key="3">
    <source>
        <dbReference type="Proteomes" id="UP001597110"/>
    </source>
</evidence>
<dbReference type="EMBL" id="JBHTIF010000001">
    <property type="protein sequence ID" value="MFD0726088.1"/>
    <property type="molecule type" value="Genomic_DNA"/>
</dbReference>
<evidence type="ECO:0000256" key="1">
    <source>
        <dbReference type="SAM" id="Phobius"/>
    </source>
</evidence>
<comment type="caution">
    <text evidence="2">The sequence shown here is derived from an EMBL/GenBank/DDBJ whole genome shotgun (WGS) entry which is preliminary data.</text>
</comment>
<sequence length="254" mass="27182">MRSGNPVLKDSTFLDLSSGTVYPGSANAMTLNGTVNKTGLMLLMLTLTAAFSWSQAVVQTPDGPQLAPGAMLYILGGGIGGFVLALITVFKKEWSPVLAPAYALVEGLFLGAISAFFEARYPGIVMQAVMLTFGTLFSLLFAYRSGLIKATENFKLGVAAATGGIFLIYLASFVLGLFGIKVPYIHESGIIGIGFSLFVVVIAALNLVLDFDFIESGVEAGAPKYMEWFGAFGLMVTLVWLYVEFLRLLAKLRD</sequence>
<evidence type="ECO:0000313" key="2">
    <source>
        <dbReference type="EMBL" id="MFD0726088.1"/>
    </source>
</evidence>
<feature type="transmembrane region" description="Helical" evidence="1">
    <location>
        <begin position="229"/>
        <end position="250"/>
    </location>
</feature>
<proteinExistence type="predicted"/>
<keyword evidence="1" id="KW-1133">Transmembrane helix</keyword>